<proteinExistence type="predicted"/>
<dbReference type="EMBL" id="ASHM01018251">
    <property type="protein sequence ID" value="PNX99866.1"/>
    <property type="molecule type" value="Genomic_DNA"/>
</dbReference>
<name>A0A2K3NA23_TRIPR</name>
<sequence length="78" mass="9341">MDERTMVGIGVKILRPSRFNMESLDWFIYGINLRGFGEYFRLSFNSDILGLHVLRAKFREFQVDFLGFEMKWGYQRHG</sequence>
<organism evidence="1 2">
    <name type="scientific">Trifolium pratense</name>
    <name type="common">Red clover</name>
    <dbReference type="NCBI Taxonomy" id="57577"/>
    <lineage>
        <taxon>Eukaryota</taxon>
        <taxon>Viridiplantae</taxon>
        <taxon>Streptophyta</taxon>
        <taxon>Embryophyta</taxon>
        <taxon>Tracheophyta</taxon>
        <taxon>Spermatophyta</taxon>
        <taxon>Magnoliopsida</taxon>
        <taxon>eudicotyledons</taxon>
        <taxon>Gunneridae</taxon>
        <taxon>Pentapetalae</taxon>
        <taxon>rosids</taxon>
        <taxon>fabids</taxon>
        <taxon>Fabales</taxon>
        <taxon>Fabaceae</taxon>
        <taxon>Papilionoideae</taxon>
        <taxon>50 kb inversion clade</taxon>
        <taxon>NPAAA clade</taxon>
        <taxon>Hologalegina</taxon>
        <taxon>IRL clade</taxon>
        <taxon>Trifolieae</taxon>
        <taxon>Trifolium</taxon>
    </lineage>
</organism>
<dbReference type="Proteomes" id="UP000236291">
    <property type="component" value="Unassembled WGS sequence"/>
</dbReference>
<evidence type="ECO:0000313" key="1">
    <source>
        <dbReference type="EMBL" id="PNX99866.1"/>
    </source>
</evidence>
<protein>
    <submittedName>
        <fullName evidence="1">Uncharacterized protein</fullName>
    </submittedName>
</protein>
<accession>A0A2K3NA23</accession>
<comment type="caution">
    <text evidence="1">The sequence shown here is derived from an EMBL/GenBank/DDBJ whole genome shotgun (WGS) entry which is preliminary data.</text>
</comment>
<gene>
    <name evidence="1" type="ORF">L195_g023137</name>
</gene>
<reference evidence="1 2" key="2">
    <citation type="journal article" date="2017" name="Front. Plant Sci.">
        <title>Gene Classification and Mining of Molecular Markers Useful in Red Clover (Trifolium pratense) Breeding.</title>
        <authorList>
            <person name="Istvanek J."/>
            <person name="Dluhosova J."/>
            <person name="Dluhos P."/>
            <person name="Patkova L."/>
            <person name="Nedelnik J."/>
            <person name="Repkova J."/>
        </authorList>
    </citation>
    <scope>NUCLEOTIDE SEQUENCE [LARGE SCALE GENOMIC DNA]</scope>
    <source>
        <strain evidence="2">cv. Tatra</strain>
        <tissue evidence="1">Young leaves</tissue>
    </source>
</reference>
<reference evidence="1 2" key="1">
    <citation type="journal article" date="2014" name="Am. J. Bot.">
        <title>Genome assembly and annotation for red clover (Trifolium pratense; Fabaceae).</title>
        <authorList>
            <person name="Istvanek J."/>
            <person name="Jaros M."/>
            <person name="Krenek A."/>
            <person name="Repkova J."/>
        </authorList>
    </citation>
    <scope>NUCLEOTIDE SEQUENCE [LARGE SCALE GENOMIC DNA]</scope>
    <source>
        <strain evidence="2">cv. Tatra</strain>
        <tissue evidence="1">Young leaves</tissue>
    </source>
</reference>
<evidence type="ECO:0000313" key="2">
    <source>
        <dbReference type="Proteomes" id="UP000236291"/>
    </source>
</evidence>
<dbReference type="AlphaFoldDB" id="A0A2K3NA23"/>